<keyword evidence="2" id="KW-0479">Metal-binding</keyword>
<dbReference type="GO" id="GO:0006364">
    <property type="term" value="P:rRNA processing"/>
    <property type="evidence" value="ECO:0007669"/>
    <property type="project" value="TreeGrafter"/>
</dbReference>
<dbReference type="Gene3D" id="3.40.1260.20">
    <property type="entry name" value="Ribonuclease E, catalytic domain"/>
    <property type="match status" value="1"/>
</dbReference>
<dbReference type="STRING" id="1637975.AN957_20125"/>
<name>A0A0Q3QSJ9_9BACI</name>
<dbReference type="GO" id="GO:0046872">
    <property type="term" value="F:metal ion binding"/>
    <property type="evidence" value="ECO:0007669"/>
    <property type="project" value="UniProtKB-KW"/>
</dbReference>
<proteinExistence type="predicted"/>
<evidence type="ECO:0000313" key="8">
    <source>
        <dbReference type="EMBL" id="KQL20670.1"/>
    </source>
</evidence>
<evidence type="ECO:0000256" key="1">
    <source>
        <dbReference type="ARBA" id="ARBA00001946"/>
    </source>
</evidence>
<dbReference type="Proteomes" id="UP000050996">
    <property type="component" value="Unassembled WGS sequence"/>
</dbReference>
<comment type="cofactor">
    <cofactor evidence="1">
        <name>Mg(2+)</name>
        <dbReference type="ChEBI" id="CHEBI:18420"/>
    </cofactor>
</comment>
<gene>
    <name evidence="8" type="ORF">AN957_20125</name>
</gene>
<keyword evidence="6" id="KW-0175">Coiled coil</keyword>
<dbReference type="GO" id="GO:0004540">
    <property type="term" value="F:RNA nuclease activity"/>
    <property type="evidence" value="ECO:0007669"/>
    <property type="project" value="InterPro"/>
</dbReference>
<keyword evidence="4" id="KW-0460">Magnesium</keyword>
<evidence type="ECO:0000256" key="5">
    <source>
        <dbReference type="ARBA" id="ARBA00022884"/>
    </source>
</evidence>
<dbReference type="SMART" id="SM00316">
    <property type="entry name" value="S1"/>
    <property type="match status" value="1"/>
</dbReference>
<dbReference type="GO" id="GO:0003723">
    <property type="term" value="F:RNA binding"/>
    <property type="evidence" value="ECO:0007669"/>
    <property type="project" value="UniProtKB-KW"/>
</dbReference>
<dbReference type="Pfam" id="PF10150">
    <property type="entry name" value="RNase_E_G"/>
    <property type="match status" value="1"/>
</dbReference>
<dbReference type="PATRIC" id="fig|1637975.4.peg.3999"/>
<keyword evidence="9" id="KW-1185">Reference proteome</keyword>
<evidence type="ECO:0000256" key="6">
    <source>
        <dbReference type="SAM" id="Coils"/>
    </source>
</evidence>
<keyword evidence="3" id="KW-0378">Hydrolase</keyword>
<dbReference type="SUPFAM" id="SSF50249">
    <property type="entry name" value="Nucleic acid-binding proteins"/>
    <property type="match status" value="1"/>
</dbReference>
<dbReference type="PANTHER" id="PTHR30001:SF0">
    <property type="entry name" value="RIBONUCLEASE G"/>
    <property type="match status" value="1"/>
</dbReference>
<feature type="coiled-coil region" evidence="6">
    <location>
        <begin position="174"/>
        <end position="204"/>
    </location>
</feature>
<dbReference type="InterPro" id="IPR019307">
    <property type="entry name" value="RNA-bd_AU-1/RNase_E/G"/>
</dbReference>
<organism evidence="8 9">
    <name type="scientific">Cytobacillus solani</name>
    <dbReference type="NCBI Taxonomy" id="1637975"/>
    <lineage>
        <taxon>Bacteria</taxon>
        <taxon>Bacillati</taxon>
        <taxon>Bacillota</taxon>
        <taxon>Bacilli</taxon>
        <taxon>Bacillales</taxon>
        <taxon>Bacillaceae</taxon>
        <taxon>Cytobacillus</taxon>
    </lineage>
</organism>
<protein>
    <submittedName>
        <fullName evidence="8">Axial filament protein</fullName>
    </submittedName>
</protein>
<dbReference type="InterPro" id="IPR004659">
    <property type="entry name" value="RNase_E/G"/>
</dbReference>
<dbReference type="PANTHER" id="PTHR30001">
    <property type="entry name" value="RIBONUCLEASE"/>
    <property type="match status" value="1"/>
</dbReference>
<dbReference type="GO" id="GO:0016787">
    <property type="term" value="F:hydrolase activity"/>
    <property type="evidence" value="ECO:0007669"/>
    <property type="project" value="UniProtKB-KW"/>
</dbReference>
<evidence type="ECO:0000256" key="2">
    <source>
        <dbReference type="ARBA" id="ARBA00022723"/>
    </source>
</evidence>
<feature type="domain" description="S1 motif" evidence="7">
    <location>
        <begin position="37"/>
        <end position="120"/>
    </location>
</feature>
<dbReference type="CDD" id="cd04453">
    <property type="entry name" value="S1_RNase_E"/>
    <property type="match status" value="1"/>
</dbReference>
<evidence type="ECO:0000259" key="7">
    <source>
        <dbReference type="SMART" id="SM00316"/>
    </source>
</evidence>
<comment type="caution">
    <text evidence="8">The sequence shown here is derived from an EMBL/GenBank/DDBJ whole genome shotgun (WGS) entry which is preliminary data.</text>
</comment>
<evidence type="ECO:0000256" key="3">
    <source>
        <dbReference type="ARBA" id="ARBA00022801"/>
    </source>
</evidence>
<dbReference type="NCBIfam" id="TIGR00757">
    <property type="entry name" value="RNaseEG"/>
    <property type="match status" value="1"/>
</dbReference>
<dbReference type="AlphaFoldDB" id="A0A0Q3QSJ9"/>
<dbReference type="EMBL" id="LJIX01000006">
    <property type="protein sequence ID" value="KQL20670.1"/>
    <property type="molecule type" value="Genomic_DNA"/>
</dbReference>
<reference evidence="8 9" key="1">
    <citation type="submission" date="2015-09" db="EMBL/GenBank/DDBJ databases">
        <title>Genome sequencing project for genomic taxonomy and phylogenomics of Bacillus-like bacteria.</title>
        <authorList>
            <person name="Liu B."/>
            <person name="Wang J."/>
            <person name="Zhu Y."/>
            <person name="Liu G."/>
            <person name="Chen Q."/>
            <person name="Chen Z."/>
            <person name="Lan J."/>
            <person name="Che J."/>
            <person name="Ge C."/>
            <person name="Shi H."/>
            <person name="Pan Z."/>
            <person name="Liu X."/>
        </authorList>
    </citation>
    <scope>NUCLEOTIDE SEQUENCE [LARGE SCALE GENOMIC DNA]</scope>
    <source>
        <strain evidence="8 9">FJAT-18043</strain>
    </source>
</reference>
<keyword evidence="5" id="KW-0694">RNA-binding</keyword>
<evidence type="ECO:0000313" key="9">
    <source>
        <dbReference type="Proteomes" id="UP000050996"/>
    </source>
</evidence>
<dbReference type="GO" id="GO:0005737">
    <property type="term" value="C:cytoplasm"/>
    <property type="evidence" value="ECO:0007669"/>
    <property type="project" value="TreeGrafter"/>
</dbReference>
<dbReference type="Gene3D" id="2.40.50.140">
    <property type="entry name" value="Nucleic acid-binding proteins"/>
    <property type="match status" value="1"/>
</dbReference>
<dbReference type="InterPro" id="IPR003029">
    <property type="entry name" value="S1_domain"/>
</dbReference>
<accession>A0A0Q3QSJ9</accession>
<sequence>MLKTIIVNHLNREKRYAVLNDHVVEKLIIDQPKQHSSVGNIYLGIVEKVLPGMNAAFVSIGEEKSGFLHRDKLASFVQSDDEMSVKAARSISAFVHQGEKILVQVEKDAAGTKGPRLTGIIELPGNHLIYMPQGRYVAVSKKFADERIREDWRRFGQRMKEAEEGLVFRTSCEKQTEEELINELQNLRLEYKELVTKSGQLKRAGKVLERNSFAEEIMEELKKLDSGEVIIDDLEMKKLFQSNSHLSVKHYIGKENIFSAYRLEHEIEKALKRIVWLDNGAYLIIDEAEALTVIDVNTGKFAGKTDQRETILKTNKAAAEEAARQIRLRDIGGMILVDFIDMKEDRDRRAVLNIMEAALKKDERRTNLIGFSPLGILQMTRKKTKPAISEALTVKCPSCEGTGRVLSSETIAFRLERELWEHRGADYEAVHIYTTEEVEKIFSGEREIHKKRIEELLGMKIVFTVINNEKPFYEIGQLQ</sequence>
<evidence type="ECO:0000256" key="4">
    <source>
        <dbReference type="ARBA" id="ARBA00022842"/>
    </source>
</evidence>
<dbReference type="InterPro" id="IPR012340">
    <property type="entry name" value="NA-bd_OB-fold"/>
</dbReference>